<feature type="domain" description="Brl1/Brr6" evidence="2">
    <location>
        <begin position="27"/>
        <end position="165"/>
    </location>
</feature>
<organism evidence="3 4">
    <name type="scientific">Conidiobolus coronatus (strain ATCC 28846 / CBS 209.66 / NRRL 28638)</name>
    <name type="common">Delacroixia coronata</name>
    <dbReference type="NCBI Taxonomy" id="796925"/>
    <lineage>
        <taxon>Eukaryota</taxon>
        <taxon>Fungi</taxon>
        <taxon>Fungi incertae sedis</taxon>
        <taxon>Zoopagomycota</taxon>
        <taxon>Entomophthoromycotina</taxon>
        <taxon>Entomophthoromycetes</taxon>
        <taxon>Entomophthorales</taxon>
        <taxon>Ancylistaceae</taxon>
        <taxon>Conidiobolus</taxon>
    </lineage>
</organism>
<accession>A0A137P265</accession>
<evidence type="ECO:0000313" key="3">
    <source>
        <dbReference type="EMBL" id="KXN69143.1"/>
    </source>
</evidence>
<dbReference type="AlphaFoldDB" id="A0A137P265"/>
<dbReference type="EMBL" id="KQ964546">
    <property type="protein sequence ID" value="KXN69143.1"/>
    <property type="molecule type" value="Genomic_DNA"/>
</dbReference>
<dbReference type="PANTHER" id="PTHR28136">
    <property type="entry name" value="NUCLEUS EXPORT PROTEIN BRR6"/>
    <property type="match status" value="1"/>
</dbReference>
<gene>
    <name evidence="3" type="ORF">CONCODRAFT_86083</name>
</gene>
<dbReference type="InterPro" id="IPR040202">
    <property type="entry name" value="Brl1/Brr6"/>
</dbReference>
<evidence type="ECO:0000259" key="2">
    <source>
        <dbReference type="SMART" id="SM01042"/>
    </source>
</evidence>
<dbReference type="Pfam" id="PF10104">
    <property type="entry name" value="Brr6_like_C_C"/>
    <property type="match status" value="1"/>
</dbReference>
<keyword evidence="1" id="KW-1133">Transmembrane helix</keyword>
<feature type="transmembrane region" description="Helical" evidence="1">
    <location>
        <begin position="38"/>
        <end position="56"/>
    </location>
</feature>
<dbReference type="InterPro" id="IPR018767">
    <property type="entry name" value="Brl1/Brr6_dom"/>
</dbReference>
<name>A0A137P265_CONC2</name>
<dbReference type="Proteomes" id="UP000070444">
    <property type="component" value="Unassembled WGS sequence"/>
</dbReference>
<dbReference type="GO" id="GO:0031965">
    <property type="term" value="C:nuclear membrane"/>
    <property type="evidence" value="ECO:0007669"/>
    <property type="project" value="InterPro"/>
</dbReference>
<keyword evidence="1" id="KW-0812">Transmembrane</keyword>
<evidence type="ECO:0000256" key="1">
    <source>
        <dbReference type="SAM" id="Phobius"/>
    </source>
</evidence>
<evidence type="ECO:0000313" key="4">
    <source>
        <dbReference type="Proteomes" id="UP000070444"/>
    </source>
</evidence>
<feature type="transmembrane region" description="Helical" evidence="1">
    <location>
        <begin position="143"/>
        <end position="166"/>
    </location>
</feature>
<dbReference type="SMART" id="SM01042">
    <property type="entry name" value="Brr6_like_C_C"/>
    <property type="match status" value="1"/>
</dbReference>
<keyword evidence="1" id="KW-0472">Membrane</keyword>
<dbReference type="PANTHER" id="PTHR28136:SF1">
    <property type="entry name" value="NUCLEUS EXPORT PROTEIN BRL1"/>
    <property type="match status" value="1"/>
</dbReference>
<reference evidence="3 4" key="1">
    <citation type="journal article" date="2015" name="Genome Biol. Evol.">
        <title>Phylogenomic analyses indicate that early fungi evolved digesting cell walls of algal ancestors of land plants.</title>
        <authorList>
            <person name="Chang Y."/>
            <person name="Wang S."/>
            <person name="Sekimoto S."/>
            <person name="Aerts A.L."/>
            <person name="Choi C."/>
            <person name="Clum A."/>
            <person name="LaButti K.M."/>
            <person name="Lindquist E.A."/>
            <person name="Yee Ngan C."/>
            <person name="Ohm R.A."/>
            <person name="Salamov A.A."/>
            <person name="Grigoriev I.V."/>
            <person name="Spatafora J.W."/>
            <person name="Berbee M.L."/>
        </authorList>
    </citation>
    <scope>NUCLEOTIDE SEQUENCE [LARGE SCALE GENOMIC DNA]</scope>
    <source>
        <strain evidence="3 4">NRRL 28638</strain>
    </source>
</reference>
<protein>
    <recommendedName>
        <fullName evidence="2">Brl1/Brr6 domain-containing protein</fullName>
    </recommendedName>
</protein>
<dbReference type="GO" id="GO:0055088">
    <property type="term" value="P:lipid homeostasis"/>
    <property type="evidence" value="ECO:0007669"/>
    <property type="project" value="InterPro"/>
</dbReference>
<dbReference type="GO" id="GO:0006998">
    <property type="term" value="P:nuclear envelope organization"/>
    <property type="evidence" value="ECO:0007669"/>
    <property type="project" value="InterPro"/>
</dbReference>
<keyword evidence="4" id="KW-1185">Reference proteome</keyword>
<proteinExistence type="predicted"/>
<sequence length="229" mass="26092">MKLTDDTKNPPKKSLFIQLLTNLYAIITNIIQSINFNTVLTLIATFILLSLVFHLYHDFDKLYNEHYEKKLIEREEAIDYYNIHCKSFDYKDPDIEAISKDICYQEKLKSMSNYLIVNKTKVWVELIGGLINHFFNSLSLKTLITLVGLIVLGSVLTNLSSILNIGKGRAKDDEPREVRHVLYFENYQNNQGQNSSQLRSISQDSSNFGGRAIEAGSVASSNLVPLSSY</sequence>